<dbReference type="AlphaFoldDB" id="A0AAW1J4T6"/>
<proteinExistence type="predicted"/>
<reference evidence="2" key="1">
    <citation type="submission" date="2024-03" db="EMBL/GenBank/DDBJ databases">
        <title>WGS assembly of Saponaria officinalis var. Norfolk2.</title>
        <authorList>
            <person name="Jenkins J."/>
            <person name="Shu S."/>
            <person name="Grimwood J."/>
            <person name="Barry K."/>
            <person name="Goodstein D."/>
            <person name="Schmutz J."/>
            <person name="Leebens-Mack J."/>
            <person name="Osbourn A."/>
        </authorList>
    </citation>
    <scope>NUCLEOTIDE SEQUENCE [LARGE SCALE GENOMIC DNA]</scope>
    <source>
        <strain evidence="2">JIC</strain>
    </source>
</reference>
<dbReference type="PANTHER" id="PTHR33116">
    <property type="entry name" value="REVERSE TRANSCRIPTASE ZINC-BINDING DOMAIN-CONTAINING PROTEIN-RELATED-RELATED"/>
    <property type="match status" value="1"/>
</dbReference>
<dbReference type="EMBL" id="JBDFQZ010000008">
    <property type="protein sequence ID" value="KAK9698357.1"/>
    <property type="molecule type" value="Genomic_DNA"/>
</dbReference>
<name>A0AAW1J4T6_SAPOF</name>
<accession>A0AAW1J4T6</accession>
<dbReference type="Proteomes" id="UP001443914">
    <property type="component" value="Unassembled WGS sequence"/>
</dbReference>
<sequence>MASGLAMNKTKSCLYANGVGEQELKRILAVTGMSHGQLPFRYLGVPISAKKLSVVDCSILVNKIVDLIRALGSRHLSYGGRLVLVWSVFSTLHSSWSRIFIIPKSIIKQIDDVCWNFLWKGIYLYSSPPLVAWDQVCKEKKCGGLSIVSAYEWNIESVAKYVWWLANKKDHLWVRWVNDVYLKGKSWRSLTVGPNMSWSWKRICQVKEKMESGYVGDWWVALGGEYSVQKGYSWLRPGDGDPVSWRHFVWNRLALPKQSFMSWIIVQNRLLTKCRMVHMGAVIDLNCAICGNDIEDQQHLFFRCEFSSRCITLLAQKLGILFPFSSARDWWMTYRFGSLFQKKFVRAAIVALSYYIWRARNYSFHEGVLWRPKMVVKKAICDVITRCTCKVSSCIVSRCKTWLESL</sequence>
<evidence type="ECO:0000259" key="1">
    <source>
        <dbReference type="Pfam" id="PF13966"/>
    </source>
</evidence>
<dbReference type="PANTHER" id="PTHR33116:SF84">
    <property type="entry name" value="RNA-DIRECTED DNA POLYMERASE"/>
    <property type="match status" value="1"/>
</dbReference>
<feature type="domain" description="Reverse transcriptase zinc-binding" evidence="1">
    <location>
        <begin position="226"/>
        <end position="309"/>
    </location>
</feature>
<evidence type="ECO:0000313" key="2">
    <source>
        <dbReference type="EMBL" id="KAK9698357.1"/>
    </source>
</evidence>
<comment type="caution">
    <text evidence="2">The sequence shown here is derived from an EMBL/GenBank/DDBJ whole genome shotgun (WGS) entry which is preliminary data.</text>
</comment>
<keyword evidence="3" id="KW-1185">Reference proteome</keyword>
<organism evidence="2 3">
    <name type="scientific">Saponaria officinalis</name>
    <name type="common">Common soapwort</name>
    <name type="synonym">Lychnis saponaria</name>
    <dbReference type="NCBI Taxonomy" id="3572"/>
    <lineage>
        <taxon>Eukaryota</taxon>
        <taxon>Viridiplantae</taxon>
        <taxon>Streptophyta</taxon>
        <taxon>Embryophyta</taxon>
        <taxon>Tracheophyta</taxon>
        <taxon>Spermatophyta</taxon>
        <taxon>Magnoliopsida</taxon>
        <taxon>eudicotyledons</taxon>
        <taxon>Gunneridae</taxon>
        <taxon>Pentapetalae</taxon>
        <taxon>Caryophyllales</taxon>
        <taxon>Caryophyllaceae</taxon>
        <taxon>Caryophylleae</taxon>
        <taxon>Saponaria</taxon>
    </lineage>
</organism>
<gene>
    <name evidence="2" type="ORF">RND81_08G098700</name>
</gene>
<dbReference type="Pfam" id="PF13966">
    <property type="entry name" value="zf-RVT"/>
    <property type="match status" value="1"/>
</dbReference>
<protein>
    <recommendedName>
        <fullName evidence="1">Reverse transcriptase zinc-binding domain-containing protein</fullName>
    </recommendedName>
</protein>
<dbReference type="InterPro" id="IPR026960">
    <property type="entry name" value="RVT-Znf"/>
</dbReference>
<evidence type="ECO:0000313" key="3">
    <source>
        <dbReference type="Proteomes" id="UP001443914"/>
    </source>
</evidence>